<gene>
    <name evidence="2" type="ORF">KIPB_012192</name>
</gene>
<feature type="transmembrane region" description="Helical" evidence="1">
    <location>
        <begin position="20"/>
        <end position="39"/>
    </location>
</feature>
<evidence type="ECO:0000313" key="2">
    <source>
        <dbReference type="EMBL" id="GCA63849.1"/>
    </source>
</evidence>
<evidence type="ECO:0000313" key="3">
    <source>
        <dbReference type="Proteomes" id="UP000265618"/>
    </source>
</evidence>
<accession>A0A391NZW2</accession>
<evidence type="ECO:0000256" key="1">
    <source>
        <dbReference type="SAM" id="Phobius"/>
    </source>
</evidence>
<dbReference type="AlphaFoldDB" id="A0A391NZW2"/>
<organism evidence="2 3">
    <name type="scientific">Kipferlia bialata</name>
    <dbReference type="NCBI Taxonomy" id="797122"/>
    <lineage>
        <taxon>Eukaryota</taxon>
        <taxon>Metamonada</taxon>
        <taxon>Carpediemonas-like organisms</taxon>
        <taxon>Kipferlia</taxon>
    </lineage>
</organism>
<dbReference type="Proteomes" id="UP000265618">
    <property type="component" value="Unassembled WGS sequence"/>
</dbReference>
<proteinExistence type="predicted"/>
<keyword evidence="1" id="KW-1133">Transmembrane helix</keyword>
<keyword evidence="1" id="KW-0812">Transmembrane</keyword>
<feature type="non-terminal residue" evidence="2">
    <location>
        <position position="43"/>
    </location>
</feature>
<reference evidence="2 3" key="1">
    <citation type="journal article" date="2018" name="PLoS ONE">
        <title>The draft genome of Kipferlia bialata reveals reductive genome evolution in fornicate parasites.</title>
        <authorList>
            <person name="Tanifuji G."/>
            <person name="Takabayashi S."/>
            <person name="Kume K."/>
            <person name="Takagi M."/>
            <person name="Nakayama T."/>
            <person name="Kamikawa R."/>
            <person name="Inagaki Y."/>
            <person name="Hashimoto T."/>
        </authorList>
    </citation>
    <scope>NUCLEOTIDE SEQUENCE [LARGE SCALE GENOMIC DNA]</scope>
    <source>
        <strain evidence="2">NY0173</strain>
    </source>
</reference>
<sequence>IARERIKLIFRRLATDKLIMVLIVLVVIAIVASVVVKIVKGSS</sequence>
<keyword evidence="3" id="KW-1185">Reference proteome</keyword>
<comment type="caution">
    <text evidence="2">The sequence shown here is derived from an EMBL/GenBank/DDBJ whole genome shotgun (WGS) entry which is preliminary data.</text>
</comment>
<protein>
    <submittedName>
        <fullName evidence="2">Uncharacterized protein</fullName>
    </submittedName>
</protein>
<dbReference type="EMBL" id="BDIP01005287">
    <property type="protein sequence ID" value="GCA63849.1"/>
    <property type="molecule type" value="Genomic_DNA"/>
</dbReference>
<name>A0A391NZW2_9EUKA</name>
<keyword evidence="1" id="KW-0472">Membrane</keyword>